<feature type="region of interest" description="Disordered" evidence="1">
    <location>
        <begin position="1"/>
        <end position="85"/>
    </location>
</feature>
<feature type="compositionally biased region" description="Basic and acidic residues" evidence="1">
    <location>
        <begin position="69"/>
        <end position="85"/>
    </location>
</feature>
<evidence type="ECO:0000313" key="3">
    <source>
        <dbReference type="Proteomes" id="UP000030748"/>
    </source>
</evidence>
<feature type="compositionally biased region" description="Basic and acidic residues" evidence="1">
    <location>
        <begin position="15"/>
        <end position="27"/>
    </location>
</feature>
<dbReference type="Proteomes" id="UP000030748">
    <property type="component" value="Unassembled WGS sequence"/>
</dbReference>
<dbReference type="KEGG" id="egt:105960275"/>
<dbReference type="EMBL" id="KI630177">
    <property type="protein sequence ID" value="EYU45675.1"/>
    <property type="molecule type" value="Genomic_DNA"/>
</dbReference>
<dbReference type="PhylomeDB" id="A0A022S318"/>
<dbReference type="AlphaFoldDB" id="A0A022S318"/>
<accession>A0A022S318</accession>
<feature type="compositionally biased region" description="Pro residues" evidence="1">
    <location>
        <begin position="45"/>
        <end position="59"/>
    </location>
</feature>
<keyword evidence="3" id="KW-1185">Reference proteome</keyword>
<organism evidence="2 3">
    <name type="scientific">Erythranthe guttata</name>
    <name type="common">Yellow monkey flower</name>
    <name type="synonym">Mimulus guttatus</name>
    <dbReference type="NCBI Taxonomy" id="4155"/>
    <lineage>
        <taxon>Eukaryota</taxon>
        <taxon>Viridiplantae</taxon>
        <taxon>Streptophyta</taxon>
        <taxon>Embryophyta</taxon>
        <taxon>Tracheophyta</taxon>
        <taxon>Spermatophyta</taxon>
        <taxon>Magnoliopsida</taxon>
        <taxon>eudicotyledons</taxon>
        <taxon>Gunneridae</taxon>
        <taxon>Pentapetalae</taxon>
        <taxon>asterids</taxon>
        <taxon>lamiids</taxon>
        <taxon>Lamiales</taxon>
        <taxon>Phrymaceae</taxon>
        <taxon>Erythranthe</taxon>
    </lineage>
</organism>
<protein>
    <submittedName>
        <fullName evidence="2">Uncharacterized protein</fullName>
    </submittedName>
</protein>
<reference evidence="2" key="1">
    <citation type="journal article" date="2013" name="Proc. Natl. Acad. Sci. U.S.A.">
        <title>Fine-scale variation in meiotic recombination in Mimulus inferred from population shotgun sequencing.</title>
        <authorList>
            <person name="Hellsten U."/>
            <person name="Wright K.M."/>
            <person name="Jenkins J."/>
            <person name="Shu S."/>
            <person name="Yuan Y."/>
            <person name="Wessler S.R."/>
            <person name="Schmutz J."/>
            <person name="Willis J.H."/>
            <person name="Rokhsar D.S."/>
        </authorList>
    </citation>
    <scope>NUCLEOTIDE SEQUENCE [LARGE SCALE GENOMIC DNA]</scope>
</reference>
<gene>
    <name evidence="2" type="ORF">MIMGU_mgv1a013258mg</name>
</gene>
<evidence type="ECO:0000256" key="1">
    <source>
        <dbReference type="SAM" id="MobiDB-lite"/>
    </source>
</evidence>
<proteinExistence type="predicted"/>
<evidence type="ECO:0000313" key="2">
    <source>
        <dbReference type="EMBL" id="EYU45675.1"/>
    </source>
</evidence>
<sequence>MVSRGSSGDGSKVSKLHDRDSEIEKHPPATKKSKYPPPETKKSKYPPPATKKSKYPPPATKKSKYPPPETKKNPPELKNFKYTETKKRINRIRRQLQKLELDFKDNNRINKIHKQINKLEDKDFSETYTIIYERDSTTHKNPNNPKIKRDVSEAARLAMGYFSQTCSTRYYVADVIRATEYMCSGRVLCLTFTARPAGSQNAQTFKAEIYYGPGAADVNFVHLVDT</sequence>
<name>A0A022S318_ERYGU</name>